<dbReference type="Pfam" id="PF04879">
    <property type="entry name" value="Molybdop_Fe4S4"/>
    <property type="match status" value="1"/>
</dbReference>
<feature type="non-terminal residue" evidence="10">
    <location>
        <position position="1"/>
    </location>
</feature>
<dbReference type="GO" id="GO:0030313">
    <property type="term" value="C:cell envelope"/>
    <property type="evidence" value="ECO:0007669"/>
    <property type="project" value="UniProtKB-SubCell"/>
</dbReference>
<proteinExistence type="inferred from homology"/>
<dbReference type="GO" id="GO:0030151">
    <property type="term" value="F:molybdenum ion binding"/>
    <property type="evidence" value="ECO:0007669"/>
    <property type="project" value="TreeGrafter"/>
</dbReference>
<evidence type="ECO:0000256" key="8">
    <source>
        <dbReference type="ARBA" id="ARBA00023014"/>
    </source>
</evidence>
<keyword evidence="7" id="KW-0408">Iron</keyword>
<evidence type="ECO:0000256" key="3">
    <source>
        <dbReference type="ARBA" id="ARBA00010312"/>
    </source>
</evidence>
<evidence type="ECO:0000256" key="5">
    <source>
        <dbReference type="ARBA" id="ARBA00022723"/>
    </source>
</evidence>
<comment type="similarity">
    <text evidence="3">Belongs to the prokaryotic molybdopterin-containing oxidoreductase family.</text>
</comment>
<evidence type="ECO:0000313" key="11">
    <source>
        <dbReference type="Proteomes" id="UP000782312"/>
    </source>
</evidence>
<comment type="subcellular location">
    <subcellularLocation>
        <location evidence="2">Cell envelope</location>
    </subcellularLocation>
</comment>
<name>A0A932HXY0_UNCTE</name>
<keyword evidence="8" id="KW-0411">Iron-sulfur</keyword>
<comment type="cofactor">
    <cofactor evidence="1">
        <name>[4Fe-4S] cluster</name>
        <dbReference type="ChEBI" id="CHEBI:49883"/>
    </cofactor>
</comment>
<sequence length="873" mass="99655">EAGCGLLAYVDKDDLKIRKIEGNPPHPASRGRNCAKGWVTLNQIYDPDRILYPLKRAGKRGEGKWVRVSWDEALDDIAARMRKAMREDRRNEIMYHVGRPGEDGFMFRTLAAWGTDGHNSHTNVCSSSARVGQFLWNGSDRPSPDFTNADAILLISSHLDTGHYFNPTAQRIIEAQMSGAKLIVVDPRLSNTAAKADIWLPAYSGTEGALLLAIARHLLETEQYDAEFVREWFNWADYLRAAHPGDEVSFESFIRRVKEEYAEFTFEYAAEETGVPAELIAEAAQAVARAGKRLSVHIWRAAATGNLHGWQIARCLYFLPSLTGAIGTVGGTGLASWHKFVPAHPNGAPGPKKWNELLYPPEYPLAFFEMSFLMPHLMKDKGHRVEVYFTRVYNPVWTNPDGFSWVEMLRDEEKMGCHVALTPTWSETAWFADYILPMGVATERHDNQSQETHPATWVGFRQPVLRVARERLGERFETTRETNPGEVWEENEFLIELSWRVDPDGSLGVRRHFESPYRPGEKITVEEYYRWMFENGVPGLPEAAAKEGLSPLEYMRKYGVFTVEDGIYEVHMSELNGGAEGAEIDPLTGAVRKDGQAIGSMSRGKPRAGFATPSRKLEFYSPTLAEWKWADQAIPRYEKTHVYWRELDRSRNEFDLLPNYRLPTLIHTRSAVKWLYEITHNNPLWLHTEDAQRLGVKTGDLVRVETEIGRFVTRCWVTEGLKPGIVAMAHHLGRWRLHEEMGAPRLASALVRLDEKDGRFQMRQIHGAEPFQSQDPDTARIWWREVGVNQNLAFPVNPDPLSGMHCWHQRVRVFKAAPEERYGDIEVDTGKSFEHYRKWLEMTRPAPGPGGLRRPLWFTRPNKPQPEAYKLPG</sequence>
<dbReference type="Pfam" id="PF01568">
    <property type="entry name" value="Molydop_binding"/>
    <property type="match status" value="1"/>
</dbReference>
<dbReference type="EMBL" id="JACPUR010000002">
    <property type="protein sequence ID" value="MBI3126380.1"/>
    <property type="molecule type" value="Genomic_DNA"/>
</dbReference>
<dbReference type="GO" id="GO:0043546">
    <property type="term" value="F:molybdopterin cofactor binding"/>
    <property type="evidence" value="ECO:0007669"/>
    <property type="project" value="InterPro"/>
</dbReference>
<evidence type="ECO:0000256" key="2">
    <source>
        <dbReference type="ARBA" id="ARBA00004196"/>
    </source>
</evidence>
<dbReference type="InterPro" id="IPR006656">
    <property type="entry name" value="Mopterin_OxRdtase"/>
</dbReference>
<gene>
    <name evidence="10" type="ORF">HYZ11_02105</name>
</gene>
<comment type="caution">
    <text evidence="10">The sequence shown here is derived from an EMBL/GenBank/DDBJ whole genome shotgun (WGS) entry which is preliminary data.</text>
</comment>
<evidence type="ECO:0000259" key="9">
    <source>
        <dbReference type="PROSITE" id="PS51669"/>
    </source>
</evidence>
<dbReference type="SUPFAM" id="SSF53706">
    <property type="entry name" value="Formate dehydrogenase/DMSO reductase, domains 1-3"/>
    <property type="match status" value="1"/>
</dbReference>
<dbReference type="PANTHER" id="PTHR43598">
    <property type="entry name" value="TUNGSTEN-CONTAINING FORMYLMETHANOFURAN DEHYDROGENASE 2 SUBUNIT B"/>
    <property type="match status" value="1"/>
</dbReference>
<evidence type="ECO:0000256" key="4">
    <source>
        <dbReference type="ARBA" id="ARBA00022485"/>
    </source>
</evidence>
<dbReference type="InterPro" id="IPR009010">
    <property type="entry name" value="Asp_de-COase-like_dom_sf"/>
</dbReference>
<dbReference type="AlphaFoldDB" id="A0A932HXY0"/>
<keyword evidence="6" id="KW-0560">Oxidoreductase</keyword>
<evidence type="ECO:0000256" key="6">
    <source>
        <dbReference type="ARBA" id="ARBA00023002"/>
    </source>
</evidence>
<dbReference type="Gene3D" id="3.40.50.740">
    <property type="match status" value="2"/>
</dbReference>
<dbReference type="Gene3D" id="2.20.25.90">
    <property type="entry name" value="ADC-like domains"/>
    <property type="match status" value="1"/>
</dbReference>
<dbReference type="PROSITE" id="PS51669">
    <property type="entry name" value="4FE4S_MOW_BIS_MGD"/>
    <property type="match status" value="1"/>
</dbReference>
<evidence type="ECO:0000256" key="1">
    <source>
        <dbReference type="ARBA" id="ARBA00001966"/>
    </source>
</evidence>
<dbReference type="InterPro" id="IPR006963">
    <property type="entry name" value="Mopterin_OxRdtase_4Fe-4S_dom"/>
</dbReference>
<keyword evidence="5" id="KW-0479">Metal-binding</keyword>
<accession>A0A932HXY0</accession>
<dbReference type="InterPro" id="IPR006657">
    <property type="entry name" value="MoPterin_dinucl-bd_dom"/>
</dbReference>
<dbReference type="Pfam" id="PF00384">
    <property type="entry name" value="Molybdopterin"/>
    <property type="match status" value="1"/>
</dbReference>
<dbReference type="PANTHER" id="PTHR43598:SF1">
    <property type="entry name" value="FORMATE DEHYDROGENASE-O MAJOR SUBUNIT"/>
    <property type="match status" value="1"/>
</dbReference>
<organism evidence="10 11">
    <name type="scientific">Tectimicrobiota bacterium</name>
    <dbReference type="NCBI Taxonomy" id="2528274"/>
    <lineage>
        <taxon>Bacteria</taxon>
        <taxon>Pseudomonadati</taxon>
        <taxon>Nitrospinota/Tectimicrobiota group</taxon>
        <taxon>Candidatus Tectimicrobiota</taxon>
    </lineage>
</organism>
<dbReference type="GO" id="GO:0009061">
    <property type="term" value="P:anaerobic respiration"/>
    <property type="evidence" value="ECO:0007669"/>
    <property type="project" value="TreeGrafter"/>
</dbReference>
<dbReference type="SUPFAM" id="SSF50692">
    <property type="entry name" value="ADC-like"/>
    <property type="match status" value="1"/>
</dbReference>
<feature type="domain" description="4Fe-4S Mo/W bis-MGD-type" evidence="9">
    <location>
        <begin position="1"/>
        <end position="48"/>
    </location>
</feature>
<dbReference type="GO" id="GO:0009055">
    <property type="term" value="F:electron transfer activity"/>
    <property type="evidence" value="ECO:0007669"/>
    <property type="project" value="TreeGrafter"/>
</dbReference>
<keyword evidence="4" id="KW-0004">4Fe-4S</keyword>
<evidence type="ECO:0000256" key="7">
    <source>
        <dbReference type="ARBA" id="ARBA00023004"/>
    </source>
</evidence>
<reference evidence="10" key="1">
    <citation type="submission" date="2020-07" db="EMBL/GenBank/DDBJ databases">
        <title>Huge and variable diversity of episymbiotic CPR bacteria and DPANN archaea in groundwater ecosystems.</title>
        <authorList>
            <person name="He C.Y."/>
            <person name="Keren R."/>
            <person name="Whittaker M."/>
            <person name="Farag I.F."/>
            <person name="Doudna J."/>
            <person name="Cate J.H.D."/>
            <person name="Banfield J.F."/>
        </authorList>
    </citation>
    <scope>NUCLEOTIDE SEQUENCE</scope>
    <source>
        <strain evidence="10">NC_groundwater_763_Ag_S-0.2um_68_21</strain>
    </source>
</reference>
<evidence type="ECO:0000313" key="10">
    <source>
        <dbReference type="EMBL" id="MBI3126380.1"/>
    </source>
</evidence>
<dbReference type="Proteomes" id="UP000782312">
    <property type="component" value="Unassembled WGS sequence"/>
</dbReference>
<dbReference type="Gene3D" id="3.40.228.10">
    <property type="entry name" value="Dimethylsulfoxide Reductase, domain 2"/>
    <property type="match status" value="1"/>
</dbReference>
<dbReference type="GO" id="GO:0051539">
    <property type="term" value="F:4 iron, 4 sulfur cluster binding"/>
    <property type="evidence" value="ECO:0007669"/>
    <property type="project" value="UniProtKB-KW"/>
</dbReference>
<dbReference type="Gene3D" id="2.40.40.20">
    <property type="match status" value="1"/>
</dbReference>
<protein>
    <submittedName>
        <fullName evidence="10">Molybdopterin-dependent oxidoreductase</fullName>
    </submittedName>
</protein>
<dbReference type="GO" id="GO:0016491">
    <property type="term" value="F:oxidoreductase activity"/>
    <property type="evidence" value="ECO:0007669"/>
    <property type="project" value="UniProtKB-KW"/>
</dbReference>